<evidence type="ECO:0000313" key="4">
    <source>
        <dbReference type="Proteomes" id="UP001257739"/>
    </source>
</evidence>
<organism evidence="3 4">
    <name type="scientific">Aeromicrobium panaciterrae</name>
    <dbReference type="NCBI Taxonomy" id="363861"/>
    <lineage>
        <taxon>Bacteria</taxon>
        <taxon>Bacillati</taxon>
        <taxon>Actinomycetota</taxon>
        <taxon>Actinomycetes</taxon>
        <taxon>Propionibacteriales</taxon>
        <taxon>Nocardioidaceae</taxon>
        <taxon>Aeromicrobium</taxon>
    </lineage>
</organism>
<gene>
    <name evidence="3" type="ORF">J2X11_000910</name>
</gene>
<keyword evidence="4" id="KW-1185">Reference proteome</keyword>
<name>A0ABU1ULM8_9ACTN</name>
<dbReference type="Pfam" id="PF13400">
    <property type="entry name" value="Tad"/>
    <property type="match status" value="1"/>
</dbReference>
<evidence type="ECO:0000256" key="1">
    <source>
        <dbReference type="SAM" id="Phobius"/>
    </source>
</evidence>
<feature type="domain" description="Putative Flp pilus-assembly TadG-like N-terminal" evidence="2">
    <location>
        <begin position="15"/>
        <end position="58"/>
    </location>
</feature>
<dbReference type="RefSeq" id="WP_309967236.1">
    <property type="nucleotide sequence ID" value="NZ_JAVDWH010000001.1"/>
</dbReference>
<dbReference type="InterPro" id="IPR028087">
    <property type="entry name" value="Tad_N"/>
</dbReference>
<accession>A0ABU1ULM8</accession>
<evidence type="ECO:0000259" key="2">
    <source>
        <dbReference type="Pfam" id="PF13400"/>
    </source>
</evidence>
<dbReference type="EMBL" id="JAVDWH010000001">
    <property type="protein sequence ID" value="MDR7086071.1"/>
    <property type="molecule type" value="Genomic_DNA"/>
</dbReference>
<feature type="transmembrane region" description="Helical" evidence="1">
    <location>
        <begin position="16"/>
        <end position="36"/>
    </location>
</feature>
<comment type="caution">
    <text evidence="3">The sequence shown here is derived from an EMBL/GenBank/DDBJ whole genome shotgun (WGS) entry which is preliminary data.</text>
</comment>
<keyword evidence="1" id="KW-0812">Transmembrane</keyword>
<evidence type="ECO:0000313" key="3">
    <source>
        <dbReference type="EMBL" id="MDR7086071.1"/>
    </source>
</evidence>
<reference evidence="3 4" key="1">
    <citation type="submission" date="2023-07" db="EMBL/GenBank/DDBJ databases">
        <title>Sorghum-associated microbial communities from plants grown in Nebraska, USA.</title>
        <authorList>
            <person name="Schachtman D."/>
        </authorList>
    </citation>
    <scope>NUCLEOTIDE SEQUENCE [LARGE SCALE GENOMIC DNA]</scope>
    <source>
        <strain evidence="3 4">BE248</strain>
    </source>
</reference>
<sequence>MQWNLKRRQRRDDRGVTAVLVGILATTLIAAVGMSVDVGNAYVQRQKLQTATDNAALAIAQDCALYRNTCYSANGNAPKSTANFVVGQNISNASAEVVGTVSPSSTSVTVESVKTMPFAFAKLVGVSSKTATVRATATWDKAPKEGYPLLPMAVGYCQYLANDYPATQHILLRTDLLSATLKGLIATLNLLGLPLTNWFPNSTCTGPTGHALNMSNGAVWLTALVDVLDLFDVSNMSLCNMKVKIIETMIVSTVSPVIAPTACVNKLKLGTIAMMPIYESYSPLTVLSSSITLRIVGFAPFKITGWQEPGNAKNDATATPSCLNILTLTCQGIQGYFVRSVVQDPDQVFAYDSAAPDLGGVKLSTRLSN</sequence>
<keyword evidence="1" id="KW-1133">Transmembrane helix</keyword>
<dbReference type="Proteomes" id="UP001257739">
    <property type="component" value="Unassembled WGS sequence"/>
</dbReference>
<proteinExistence type="predicted"/>
<keyword evidence="1" id="KW-0472">Membrane</keyword>
<protein>
    <submittedName>
        <fullName evidence="3">Flp pilus assembly protein TadG</fullName>
    </submittedName>
</protein>